<dbReference type="PANTHER" id="PTHR11786">
    <property type="entry name" value="N-HYDROXYARYLAMINE O-ACETYLTRANSFERASE"/>
    <property type="match status" value="1"/>
</dbReference>
<evidence type="ECO:0000256" key="3">
    <source>
        <dbReference type="ARBA" id="ARBA00023315"/>
    </source>
</evidence>
<keyword evidence="3 4" id="KW-0012">Acyltransferase</keyword>
<dbReference type="EMBL" id="JAOTOJ010000008">
    <property type="protein sequence ID" value="KAK9397791.1"/>
    <property type="molecule type" value="Genomic_DNA"/>
</dbReference>
<dbReference type="AlphaFoldDB" id="A0AAW1B7Y9"/>
<sequence length="281" mass="32286">MDVGCYLKRIGFQGVSTCPSLETLKYLHRSHLFSVPFESLSIHCKEPISLELPRLYEKIVQYHRGGFCCELNGLFHWLLQVLGFHTKIIAARVWNRFTQCFGPPLDHLIILVDLDGQQFLCDVGFGEGFLEPLKMKPEVEQVQEAGIFWLSLEGATWALERREISGERGRFLYKFTLEEKKLEDFSDMCLYHQTSPCSIFTCKSFCSLHKAGGGRLTYLGQRLIFTMGRERTETFLQNSDIPTVLFDKFGVNLKNFEPKDEKILPPPQQDSLVGEANNDLF</sequence>
<name>A0AAW1B7Y9_CROAD</name>
<keyword evidence="6" id="KW-1185">Reference proteome</keyword>
<evidence type="ECO:0000256" key="2">
    <source>
        <dbReference type="ARBA" id="ARBA00012701"/>
    </source>
</evidence>
<gene>
    <name evidence="5" type="ORF">NXF25_021152</name>
</gene>
<evidence type="ECO:0000256" key="4">
    <source>
        <dbReference type="RuleBase" id="RU003452"/>
    </source>
</evidence>
<dbReference type="Gene3D" id="3.30.2140.10">
    <property type="entry name" value="Arylamine N-acetyltransferase"/>
    <property type="match status" value="1"/>
</dbReference>
<protein>
    <recommendedName>
        <fullName evidence="2">arylamine N-acetyltransferase</fullName>
        <ecNumber evidence="2">2.3.1.5</ecNumber>
    </recommendedName>
</protein>
<dbReference type="PRINTS" id="PR01543">
    <property type="entry name" value="ANATRNSFRASE"/>
</dbReference>
<dbReference type="EC" id="2.3.1.5" evidence="2"/>
<evidence type="ECO:0000256" key="1">
    <source>
        <dbReference type="ARBA" id="ARBA00006547"/>
    </source>
</evidence>
<dbReference type="PANTHER" id="PTHR11786:SF3">
    <property type="entry name" value="ARYLAMINE N-ACETYLTRANSFERASE"/>
    <property type="match status" value="1"/>
</dbReference>
<dbReference type="Pfam" id="PF00797">
    <property type="entry name" value="Acetyltransf_2"/>
    <property type="match status" value="1"/>
</dbReference>
<dbReference type="SUPFAM" id="SSF54001">
    <property type="entry name" value="Cysteine proteinases"/>
    <property type="match status" value="1"/>
</dbReference>
<dbReference type="InterPro" id="IPR001447">
    <property type="entry name" value="Arylamine_N-AcTrfase"/>
</dbReference>
<keyword evidence="4" id="KW-0808">Transferase</keyword>
<proteinExistence type="inferred from homology"/>
<comment type="caution">
    <text evidence="5">The sequence shown here is derived from an EMBL/GenBank/DDBJ whole genome shotgun (WGS) entry which is preliminary data.</text>
</comment>
<reference evidence="5 6" key="1">
    <citation type="journal article" date="2024" name="Proc. Natl. Acad. Sci. U.S.A.">
        <title>The genetic regulatory architecture and epigenomic basis for age-related changes in rattlesnake venom.</title>
        <authorList>
            <person name="Hogan M.P."/>
            <person name="Holding M.L."/>
            <person name="Nystrom G.S."/>
            <person name="Colston T.J."/>
            <person name="Bartlett D.A."/>
            <person name="Mason A.J."/>
            <person name="Ellsworth S.A."/>
            <person name="Rautsaw R.M."/>
            <person name="Lawrence K.C."/>
            <person name="Strickland J.L."/>
            <person name="He B."/>
            <person name="Fraser P."/>
            <person name="Margres M.J."/>
            <person name="Gilbert D.M."/>
            <person name="Gibbs H.L."/>
            <person name="Parkinson C.L."/>
            <person name="Rokyta D.R."/>
        </authorList>
    </citation>
    <scope>NUCLEOTIDE SEQUENCE [LARGE SCALE GENOMIC DNA]</scope>
    <source>
        <strain evidence="5">DRR0105</strain>
    </source>
</reference>
<accession>A0AAW1B7Y9</accession>
<dbReference type="Gene3D" id="2.40.128.150">
    <property type="entry name" value="Cysteine proteinases"/>
    <property type="match status" value="1"/>
</dbReference>
<organism evidence="5 6">
    <name type="scientific">Crotalus adamanteus</name>
    <name type="common">Eastern diamondback rattlesnake</name>
    <dbReference type="NCBI Taxonomy" id="8729"/>
    <lineage>
        <taxon>Eukaryota</taxon>
        <taxon>Metazoa</taxon>
        <taxon>Chordata</taxon>
        <taxon>Craniata</taxon>
        <taxon>Vertebrata</taxon>
        <taxon>Euteleostomi</taxon>
        <taxon>Lepidosauria</taxon>
        <taxon>Squamata</taxon>
        <taxon>Bifurcata</taxon>
        <taxon>Unidentata</taxon>
        <taxon>Episquamata</taxon>
        <taxon>Toxicofera</taxon>
        <taxon>Serpentes</taxon>
        <taxon>Colubroidea</taxon>
        <taxon>Viperidae</taxon>
        <taxon>Crotalinae</taxon>
        <taxon>Crotalus</taxon>
    </lineage>
</organism>
<evidence type="ECO:0000313" key="5">
    <source>
        <dbReference type="EMBL" id="KAK9397791.1"/>
    </source>
</evidence>
<dbReference type="Proteomes" id="UP001474421">
    <property type="component" value="Unassembled WGS sequence"/>
</dbReference>
<comment type="similarity">
    <text evidence="1 4">Belongs to the arylamine N-acetyltransferase family.</text>
</comment>
<evidence type="ECO:0000313" key="6">
    <source>
        <dbReference type="Proteomes" id="UP001474421"/>
    </source>
</evidence>
<dbReference type="InterPro" id="IPR038765">
    <property type="entry name" value="Papain-like_cys_pep_sf"/>
</dbReference>
<dbReference type="GO" id="GO:0004060">
    <property type="term" value="F:arylamine N-acetyltransferase activity"/>
    <property type="evidence" value="ECO:0007669"/>
    <property type="project" value="UniProtKB-EC"/>
</dbReference>